<proteinExistence type="predicted"/>
<evidence type="ECO:0008006" key="5">
    <source>
        <dbReference type="Google" id="ProtNLM"/>
    </source>
</evidence>
<evidence type="ECO:0000256" key="2">
    <source>
        <dbReference type="SAM" id="SignalP"/>
    </source>
</evidence>
<sequence length="153" mass="15838">MSSITGFRKRAAAALGATALIVAGGVATAGQAAAGPNCPSGYHCVFSASIANNNKHAYFNSDTDFTNDYFDVYGNVVNDDVHAASNSSNSGYESHYYRDINYGGGLLFCVNPGSSVDSWQLPDDGVDGNGDSGSKAGEASSLRVRSTTTIPCF</sequence>
<feature type="chain" id="PRO_5002103326" description="Peptidase inhibitor family I36 protein" evidence="2">
    <location>
        <begin position="35"/>
        <end position="153"/>
    </location>
</feature>
<evidence type="ECO:0000313" key="3">
    <source>
        <dbReference type="EMBL" id="AJF64939.1"/>
    </source>
</evidence>
<dbReference type="EMBL" id="CP010407">
    <property type="protein sequence ID" value="AJF64939.1"/>
    <property type="molecule type" value="Genomic_DNA"/>
</dbReference>
<name>A0A0B5I9C9_9ACTN</name>
<reference evidence="3 4" key="1">
    <citation type="submission" date="2014-12" db="EMBL/GenBank/DDBJ databases">
        <title>Complete genome sequence of Streptomyces vietnamensis strain GIMV4.0001, a genetic manipulable producer of the benzoisochromanequinone antibiotic granaticin.</title>
        <authorList>
            <person name="Deng M.R."/>
            <person name="Guo J."/>
            <person name="Ma L.Y."/>
            <person name="Feng G.D."/>
            <person name="Mo C.Y."/>
            <person name="Zhu H.H."/>
        </authorList>
    </citation>
    <scope>NUCLEOTIDE SEQUENCE [LARGE SCALE GENOMIC DNA]</scope>
    <source>
        <strain evidence="4">GIMV4.0001</strain>
    </source>
</reference>
<organism evidence="3 4">
    <name type="scientific">Streptomyces vietnamensis</name>
    <dbReference type="NCBI Taxonomy" id="362257"/>
    <lineage>
        <taxon>Bacteria</taxon>
        <taxon>Bacillati</taxon>
        <taxon>Actinomycetota</taxon>
        <taxon>Actinomycetes</taxon>
        <taxon>Kitasatosporales</taxon>
        <taxon>Streptomycetaceae</taxon>
        <taxon>Streptomyces</taxon>
    </lineage>
</organism>
<gene>
    <name evidence="3" type="ORF">SVTN_11385</name>
</gene>
<evidence type="ECO:0000313" key="4">
    <source>
        <dbReference type="Proteomes" id="UP000031774"/>
    </source>
</evidence>
<protein>
    <recommendedName>
        <fullName evidence="5">Peptidase inhibitor family I36 protein</fullName>
    </recommendedName>
</protein>
<dbReference type="RefSeq" id="WP_041128988.1">
    <property type="nucleotide sequence ID" value="NZ_CP010407.1"/>
</dbReference>
<evidence type="ECO:0000256" key="1">
    <source>
        <dbReference type="SAM" id="MobiDB-lite"/>
    </source>
</evidence>
<keyword evidence="2" id="KW-0732">Signal</keyword>
<dbReference type="HOGENOM" id="CLU_1712316_0_0_11"/>
<feature type="region of interest" description="Disordered" evidence="1">
    <location>
        <begin position="120"/>
        <end position="142"/>
    </location>
</feature>
<dbReference type="Proteomes" id="UP000031774">
    <property type="component" value="Chromosome"/>
</dbReference>
<dbReference type="KEGG" id="svt:SVTN_11385"/>
<feature type="signal peptide" evidence="2">
    <location>
        <begin position="1"/>
        <end position="34"/>
    </location>
</feature>
<dbReference type="AlphaFoldDB" id="A0A0B5I9C9"/>
<keyword evidence="4" id="KW-1185">Reference proteome</keyword>
<accession>A0A0B5I9C9</accession>
<dbReference type="STRING" id="362257.SVTN_11385"/>